<keyword evidence="2" id="KW-1185">Reference proteome</keyword>
<gene>
    <name evidence="1" type="ORF">GCM10022231_19180</name>
</gene>
<sequence>MDFNRGNGGGGTTASIACGISSGMAPIVNGSFGRGSAPAGGAGSVATINTTTATDNHVASLKRPRCFNSCHVP</sequence>
<accession>A0ABP7P4I1</accession>
<dbReference type="Proteomes" id="UP001418444">
    <property type="component" value="Unassembled WGS sequence"/>
</dbReference>
<evidence type="ECO:0000313" key="2">
    <source>
        <dbReference type="Proteomes" id="UP001418444"/>
    </source>
</evidence>
<name>A0ABP7P4I1_9ACTN</name>
<comment type="caution">
    <text evidence="1">The sequence shown here is derived from an EMBL/GenBank/DDBJ whole genome shotgun (WGS) entry which is preliminary data.</text>
</comment>
<dbReference type="EMBL" id="BAAAZW010000005">
    <property type="protein sequence ID" value="GAA3959558.1"/>
    <property type="molecule type" value="Genomic_DNA"/>
</dbReference>
<evidence type="ECO:0000313" key="1">
    <source>
        <dbReference type="EMBL" id="GAA3959558.1"/>
    </source>
</evidence>
<reference evidence="2" key="1">
    <citation type="journal article" date="2019" name="Int. J. Syst. Evol. Microbiol.">
        <title>The Global Catalogue of Microorganisms (GCM) 10K type strain sequencing project: providing services to taxonomists for standard genome sequencing and annotation.</title>
        <authorList>
            <consortium name="The Broad Institute Genomics Platform"/>
            <consortium name="The Broad Institute Genome Sequencing Center for Infectious Disease"/>
            <person name="Wu L."/>
            <person name="Ma J."/>
        </authorList>
    </citation>
    <scope>NUCLEOTIDE SEQUENCE [LARGE SCALE GENOMIC DNA]</scope>
    <source>
        <strain evidence="2">JCM 16923</strain>
    </source>
</reference>
<dbReference type="PROSITE" id="PS51257">
    <property type="entry name" value="PROKAR_LIPOPROTEIN"/>
    <property type="match status" value="1"/>
</dbReference>
<organism evidence="1 2">
    <name type="scientific">Gordonia caeni</name>
    <dbReference type="NCBI Taxonomy" id="1007097"/>
    <lineage>
        <taxon>Bacteria</taxon>
        <taxon>Bacillati</taxon>
        <taxon>Actinomycetota</taxon>
        <taxon>Actinomycetes</taxon>
        <taxon>Mycobacteriales</taxon>
        <taxon>Gordoniaceae</taxon>
        <taxon>Gordonia</taxon>
    </lineage>
</organism>
<proteinExistence type="predicted"/>
<protein>
    <submittedName>
        <fullName evidence="1">Uncharacterized protein</fullName>
    </submittedName>
</protein>